<evidence type="ECO:0000313" key="1">
    <source>
        <dbReference type="EMBL" id="CAP49642.1"/>
    </source>
</evidence>
<reference evidence="1 2" key="1">
    <citation type="journal article" date="2008" name="J. Biotechnol.">
        <title>The genome of Xanthomonas campestris pv. campestris B100 and its use for the reconstruction of metabolic pathways involved in xanthan biosynthesis.</title>
        <authorList>
            <person name="Vorholter F.J."/>
            <person name="Schneiker S."/>
            <person name="Goesmann A."/>
            <person name="Krause L."/>
            <person name="Bekel T."/>
            <person name="Kaiser O."/>
            <person name="Linke B."/>
            <person name="Patschkowski T."/>
            <person name="Ruckert C."/>
            <person name="Schmid J."/>
            <person name="Sidhu V.K."/>
            <person name="Sieber V."/>
            <person name="Tauch A."/>
            <person name="Watt S.A."/>
            <person name="Weisshaar B."/>
            <person name="Becker A."/>
            <person name="Niehaus K."/>
            <person name="Puhler A."/>
        </authorList>
    </citation>
    <scope>NUCLEOTIDE SEQUENCE [LARGE SCALE GENOMIC DNA]</scope>
    <source>
        <strain evidence="1 2">B100</strain>
    </source>
</reference>
<dbReference type="HOGENOM" id="CLU_2921686_0_0_6"/>
<gene>
    <name evidence="1" type="ORF">XCCB100_0311</name>
</gene>
<dbReference type="KEGG" id="xca:xcc-b100_0311"/>
<dbReference type="InterPro" id="IPR036291">
    <property type="entry name" value="NAD(P)-bd_dom_sf"/>
</dbReference>
<sequence length="61" mass="6614">MRVALVLERGRILTVYLARELEPRSITGNTVAPGAIATDFLGGAVRDRPDYTNAVVIAHHV</sequence>
<dbReference type="EMBL" id="AM920689">
    <property type="protein sequence ID" value="CAP49642.1"/>
    <property type="molecule type" value="Genomic_DNA"/>
</dbReference>
<dbReference type="Proteomes" id="UP000001188">
    <property type="component" value="Chromosome"/>
</dbReference>
<name>B0RM55_XANCB</name>
<dbReference type="Gene3D" id="3.40.50.720">
    <property type="entry name" value="NAD(P)-binding Rossmann-like Domain"/>
    <property type="match status" value="1"/>
</dbReference>
<dbReference type="AlphaFoldDB" id="B0RM55"/>
<accession>B0RM55</accession>
<proteinExistence type="predicted"/>
<organism evidence="1 2">
    <name type="scientific">Xanthomonas campestris pv. campestris (strain B100)</name>
    <dbReference type="NCBI Taxonomy" id="509169"/>
    <lineage>
        <taxon>Bacteria</taxon>
        <taxon>Pseudomonadati</taxon>
        <taxon>Pseudomonadota</taxon>
        <taxon>Gammaproteobacteria</taxon>
        <taxon>Lysobacterales</taxon>
        <taxon>Lysobacteraceae</taxon>
        <taxon>Xanthomonas</taxon>
    </lineage>
</organism>
<evidence type="ECO:0000313" key="2">
    <source>
        <dbReference type="Proteomes" id="UP000001188"/>
    </source>
</evidence>
<protein>
    <submittedName>
        <fullName evidence="1">Uncharacterized protein</fullName>
    </submittedName>
</protein>
<dbReference type="SUPFAM" id="SSF51735">
    <property type="entry name" value="NAD(P)-binding Rossmann-fold domains"/>
    <property type="match status" value="1"/>
</dbReference>